<dbReference type="Gene3D" id="3.40.50.2300">
    <property type="match status" value="1"/>
</dbReference>
<evidence type="ECO:0000256" key="6">
    <source>
        <dbReference type="PROSITE-ProRule" id="PRU00169"/>
    </source>
</evidence>
<keyword evidence="3" id="KW-0805">Transcription regulation</keyword>
<feature type="DNA-binding region" description="OmpR/PhoB-type" evidence="7">
    <location>
        <begin position="126"/>
        <end position="224"/>
    </location>
</feature>
<dbReference type="InterPro" id="IPR039420">
    <property type="entry name" value="WalR-like"/>
</dbReference>
<dbReference type="SUPFAM" id="SSF52172">
    <property type="entry name" value="CheY-like"/>
    <property type="match status" value="1"/>
</dbReference>
<reference evidence="10 11" key="1">
    <citation type="journal article" date="2011" name="Stand. Genomic Sci.">
        <title>Complete genome sequence of Haliscomenobacter hydrossis type strain (O).</title>
        <authorList>
            <consortium name="US DOE Joint Genome Institute (JGI-PGF)"/>
            <person name="Daligault H."/>
            <person name="Lapidus A."/>
            <person name="Zeytun A."/>
            <person name="Nolan M."/>
            <person name="Lucas S."/>
            <person name="Del Rio T.G."/>
            <person name="Tice H."/>
            <person name="Cheng J.F."/>
            <person name="Tapia R."/>
            <person name="Han C."/>
            <person name="Goodwin L."/>
            <person name="Pitluck S."/>
            <person name="Liolios K."/>
            <person name="Pagani I."/>
            <person name="Ivanova N."/>
            <person name="Huntemann M."/>
            <person name="Mavromatis K."/>
            <person name="Mikhailova N."/>
            <person name="Pati A."/>
            <person name="Chen A."/>
            <person name="Palaniappan K."/>
            <person name="Land M."/>
            <person name="Hauser L."/>
            <person name="Brambilla E.M."/>
            <person name="Rohde M."/>
            <person name="Verbarg S."/>
            <person name="Goker M."/>
            <person name="Bristow J."/>
            <person name="Eisen J.A."/>
            <person name="Markowitz V."/>
            <person name="Hugenholtz P."/>
            <person name="Kyrpides N.C."/>
            <person name="Klenk H.P."/>
            <person name="Woyke T."/>
        </authorList>
    </citation>
    <scope>NUCLEOTIDE SEQUENCE [LARGE SCALE GENOMIC DNA]</scope>
    <source>
        <strain evidence="11">ATCC 27775 / DSM 1100 / LMG 10767 / O</strain>
    </source>
</reference>
<dbReference type="HOGENOM" id="CLU_000445_30_1_10"/>
<feature type="domain" description="Response regulatory" evidence="8">
    <location>
        <begin position="3"/>
        <end position="117"/>
    </location>
</feature>
<dbReference type="KEGG" id="hhy:Halhy_0918"/>
<proteinExistence type="predicted"/>
<dbReference type="Pfam" id="PF00072">
    <property type="entry name" value="Response_reg"/>
    <property type="match status" value="1"/>
</dbReference>
<protein>
    <submittedName>
        <fullName evidence="10">Two component transcriptional regulator, winged helix family</fullName>
    </submittedName>
</protein>
<dbReference type="RefSeq" id="WP_013763377.1">
    <property type="nucleotide sequence ID" value="NC_015510.1"/>
</dbReference>
<keyword evidence="5" id="KW-0804">Transcription</keyword>
<evidence type="ECO:0000256" key="2">
    <source>
        <dbReference type="ARBA" id="ARBA00023012"/>
    </source>
</evidence>
<dbReference type="EMBL" id="CP002691">
    <property type="protein sequence ID" value="AEE48819.1"/>
    <property type="molecule type" value="Genomic_DNA"/>
</dbReference>
<dbReference type="Gene3D" id="1.10.10.10">
    <property type="entry name" value="Winged helix-like DNA-binding domain superfamily/Winged helix DNA-binding domain"/>
    <property type="match status" value="1"/>
</dbReference>
<keyword evidence="4 7" id="KW-0238">DNA-binding</keyword>
<dbReference type="PROSITE" id="PS50110">
    <property type="entry name" value="RESPONSE_REGULATORY"/>
    <property type="match status" value="1"/>
</dbReference>
<organism evidence="10 11">
    <name type="scientific">Haliscomenobacter hydrossis (strain ATCC 27775 / DSM 1100 / LMG 10767 / O)</name>
    <dbReference type="NCBI Taxonomy" id="760192"/>
    <lineage>
        <taxon>Bacteria</taxon>
        <taxon>Pseudomonadati</taxon>
        <taxon>Bacteroidota</taxon>
        <taxon>Saprospiria</taxon>
        <taxon>Saprospirales</taxon>
        <taxon>Haliscomenobacteraceae</taxon>
        <taxon>Haliscomenobacter</taxon>
    </lineage>
</organism>
<evidence type="ECO:0000259" key="9">
    <source>
        <dbReference type="PROSITE" id="PS51755"/>
    </source>
</evidence>
<dbReference type="GO" id="GO:0000156">
    <property type="term" value="F:phosphorelay response regulator activity"/>
    <property type="evidence" value="ECO:0007669"/>
    <property type="project" value="TreeGrafter"/>
</dbReference>
<evidence type="ECO:0000256" key="3">
    <source>
        <dbReference type="ARBA" id="ARBA00023015"/>
    </source>
</evidence>
<dbReference type="SMART" id="SM00862">
    <property type="entry name" value="Trans_reg_C"/>
    <property type="match status" value="1"/>
</dbReference>
<evidence type="ECO:0000256" key="4">
    <source>
        <dbReference type="ARBA" id="ARBA00023125"/>
    </source>
</evidence>
<dbReference type="GO" id="GO:0032993">
    <property type="term" value="C:protein-DNA complex"/>
    <property type="evidence" value="ECO:0007669"/>
    <property type="project" value="TreeGrafter"/>
</dbReference>
<dbReference type="PANTHER" id="PTHR48111">
    <property type="entry name" value="REGULATOR OF RPOS"/>
    <property type="match status" value="1"/>
</dbReference>
<gene>
    <name evidence="10" type="ordered locus">Halhy_0918</name>
</gene>
<keyword evidence="1 6" id="KW-0597">Phosphoprotein</keyword>
<dbReference type="InterPro" id="IPR001867">
    <property type="entry name" value="OmpR/PhoB-type_DNA-bd"/>
</dbReference>
<sequence length="224" mass="25327">MSKILIIEDEAQIAGLISQTLQEMSFKTFVALDSSTALDLFDLISPQLVITDLVMPQVSGHELCAQIRNRKRSIPILMLTALGSTEDIVKGLDNGADDYMVKPFRIPELQARVRALLRRSASNTTAQISRLADLVLNHDTKEVSRNNESIKLTATEFRLLEYLMSHKGRLKARMEILEEVWGINFDPGTNVVDVYVSYLRNKIDKPFEKKLLHTQIGQGFILKE</sequence>
<evidence type="ECO:0000259" key="8">
    <source>
        <dbReference type="PROSITE" id="PS50110"/>
    </source>
</evidence>
<dbReference type="GO" id="GO:0000976">
    <property type="term" value="F:transcription cis-regulatory region binding"/>
    <property type="evidence" value="ECO:0007669"/>
    <property type="project" value="TreeGrafter"/>
</dbReference>
<evidence type="ECO:0000313" key="11">
    <source>
        <dbReference type="Proteomes" id="UP000008461"/>
    </source>
</evidence>
<dbReference type="Proteomes" id="UP000008461">
    <property type="component" value="Chromosome"/>
</dbReference>
<dbReference type="Gene3D" id="6.10.250.690">
    <property type="match status" value="1"/>
</dbReference>
<dbReference type="SMART" id="SM00448">
    <property type="entry name" value="REC"/>
    <property type="match status" value="1"/>
</dbReference>
<feature type="modified residue" description="4-aspartylphosphate" evidence="6">
    <location>
        <position position="52"/>
    </location>
</feature>
<keyword evidence="11" id="KW-1185">Reference proteome</keyword>
<evidence type="ECO:0000256" key="1">
    <source>
        <dbReference type="ARBA" id="ARBA00022553"/>
    </source>
</evidence>
<dbReference type="PROSITE" id="PS51755">
    <property type="entry name" value="OMPR_PHOB"/>
    <property type="match status" value="1"/>
</dbReference>
<dbReference type="OrthoDB" id="5343479at2"/>
<keyword evidence="2" id="KW-0902">Two-component regulatory system</keyword>
<dbReference type="InterPro" id="IPR001789">
    <property type="entry name" value="Sig_transdc_resp-reg_receiver"/>
</dbReference>
<dbReference type="GO" id="GO:0005829">
    <property type="term" value="C:cytosol"/>
    <property type="evidence" value="ECO:0007669"/>
    <property type="project" value="TreeGrafter"/>
</dbReference>
<dbReference type="CDD" id="cd17574">
    <property type="entry name" value="REC_OmpR"/>
    <property type="match status" value="1"/>
</dbReference>
<accession>F4L6D7</accession>
<name>F4L6D7_HALH1</name>
<evidence type="ECO:0000313" key="10">
    <source>
        <dbReference type="EMBL" id="AEE48819.1"/>
    </source>
</evidence>
<dbReference type="Pfam" id="PF00486">
    <property type="entry name" value="Trans_reg_C"/>
    <property type="match status" value="1"/>
</dbReference>
<evidence type="ECO:0000256" key="7">
    <source>
        <dbReference type="PROSITE-ProRule" id="PRU01091"/>
    </source>
</evidence>
<dbReference type="FunFam" id="1.10.10.10:FF:000005">
    <property type="entry name" value="Two-component system response regulator"/>
    <property type="match status" value="1"/>
</dbReference>
<dbReference type="InterPro" id="IPR036388">
    <property type="entry name" value="WH-like_DNA-bd_sf"/>
</dbReference>
<evidence type="ECO:0000256" key="5">
    <source>
        <dbReference type="ARBA" id="ARBA00023163"/>
    </source>
</evidence>
<dbReference type="STRING" id="760192.Halhy_0918"/>
<dbReference type="InterPro" id="IPR011006">
    <property type="entry name" value="CheY-like_superfamily"/>
</dbReference>
<feature type="domain" description="OmpR/PhoB-type" evidence="9">
    <location>
        <begin position="126"/>
        <end position="224"/>
    </location>
</feature>
<dbReference type="GO" id="GO:0006355">
    <property type="term" value="P:regulation of DNA-templated transcription"/>
    <property type="evidence" value="ECO:0007669"/>
    <property type="project" value="InterPro"/>
</dbReference>
<dbReference type="AlphaFoldDB" id="F4L6D7"/>
<dbReference type="PANTHER" id="PTHR48111:SF22">
    <property type="entry name" value="REGULATOR OF RPOS"/>
    <property type="match status" value="1"/>
</dbReference>
<dbReference type="eggNOG" id="COG0745">
    <property type="taxonomic scope" value="Bacteria"/>
</dbReference>
<reference key="2">
    <citation type="submission" date="2011-04" db="EMBL/GenBank/DDBJ databases">
        <title>Complete sequence of chromosome of Haliscomenobacter hydrossis DSM 1100.</title>
        <authorList>
            <consortium name="US DOE Joint Genome Institute (JGI-PGF)"/>
            <person name="Lucas S."/>
            <person name="Han J."/>
            <person name="Lapidus A."/>
            <person name="Bruce D."/>
            <person name="Goodwin L."/>
            <person name="Pitluck S."/>
            <person name="Peters L."/>
            <person name="Kyrpides N."/>
            <person name="Mavromatis K."/>
            <person name="Ivanova N."/>
            <person name="Ovchinnikova G."/>
            <person name="Pagani I."/>
            <person name="Daligault H."/>
            <person name="Detter J.C."/>
            <person name="Han C."/>
            <person name="Land M."/>
            <person name="Hauser L."/>
            <person name="Markowitz V."/>
            <person name="Cheng J.-F."/>
            <person name="Hugenholtz P."/>
            <person name="Woyke T."/>
            <person name="Wu D."/>
            <person name="Verbarg S."/>
            <person name="Frueling A."/>
            <person name="Brambilla E."/>
            <person name="Klenk H.-P."/>
            <person name="Eisen J.A."/>
        </authorList>
    </citation>
    <scope>NUCLEOTIDE SEQUENCE</scope>
    <source>
        <strain>DSM 1100</strain>
    </source>
</reference>
<dbReference type="CDD" id="cd00383">
    <property type="entry name" value="trans_reg_C"/>
    <property type="match status" value="1"/>
</dbReference>